<dbReference type="Proteomes" id="UP000189933">
    <property type="component" value="Unassembled WGS sequence"/>
</dbReference>
<gene>
    <name evidence="1" type="ORF">SAMN02745885_01645</name>
</gene>
<dbReference type="AlphaFoldDB" id="A0A1T4QEQ5"/>
<dbReference type="OrthoDB" id="2514584at2"/>
<reference evidence="2" key="1">
    <citation type="submission" date="2017-02" db="EMBL/GenBank/DDBJ databases">
        <authorList>
            <person name="Varghese N."/>
            <person name="Submissions S."/>
        </authorList>
    </citation>
    <scope>NUCLEOTIDE SEQUENCE [LARGE SCALE GENOMIC DNA]</scope>
    <source>
        <strain evidence="2">DSM 16521</strain>
    </source>
</reference>
<protein>
    <submittedName>
        <fullName evidence="1">Phage portal protein, SPP1 Gp6-like</fullName>
    </submittedName>
</protein>
<evidence type="ECO:0000313" key="1">
    <source>
        <dbReference type="EMBL" id="SKA02290.1"/>
    </source>
</evidence>
<sequence>MTLLTSLDFLAIGQKWPPPTELERLTLYDNNRKLFEGKHDQVYSQWIKLLRSDQAATLEIILNWHKRLSILWADLLLGEPPRISAGDRNSSEQQNLERLIRENQLHNVSYEVVLDTSRFGVGLYKIRYDGRAIIEAQQPAVWFPVVKTDNVKEIVAHVLAYTYDVEEKGLFGTRKQTYLKAEIHERGKITSALYLLRDGMIAAEQDREEVSTGVDDFLIVPVNNILTSDRVTGMDDYSDLDSIIQELEIRVAQISRILDKHADPNMYGPDTALEKDPQTGQLTFRGGGKYFPVGPDEKPPGYVTWDGQLEAAFRQIDLLMEQLYILSETSAAAFGQLKSGLAESGSALRRLMMAPLAKVNRIRMRFDPALKKVLRLASELEVAQGKPGAVKLENIEITWNDGLPQDDKEQAEVHSILVQNGLESRETAIRRLFQFEADTLREELMRIAAEANTQVPLIFKPAIPQTKPITPETSTGGEE</sequence>
<dbReference type="EMBL" id="FUXM01000018">
    <property type="protein sequence ID" value="SKA02290.1"/>
    <property type="molecule type" value="Genomic_DNA"/>
</dbReference>
<organism evidence="1 2">
    <name type="scientific">Carboxydocella sporoproducens DSM 16521</name>
    <dbReference type="NCBI Taxonomy" id="1121270"/>
    <lineage>
        <taxon>Bacteria</taxon>
        <taxon>Bacillati</taxon>
        <taxon>Bacillota</taxon>
        <taxon>Clostridia</taxon>
        <taxon>Eubacteriales</taxon>
        <taxon>Clostridiales Family XVI. Incertae Sedis</taxon>
        <taxon>Carboxydocella</taxon>
    </lineage>
</organism>
<keyword evidence="2" id="KW-1185">Reference proteome</keyword>
<proteinExistence type="predicted"/>
<name>A0A1T4QEQ5_9FIRM</name>
<dbReference type="Pfam" id="PF05133">
    <property type="entry name" value="SPP1_portal"/>
    <property type="match status" value="1"/>
</dbReference>
<dbReference type="InterPro" id="IPR021145">
    <property type="entry name" value="Portal_protein_SPP1_Gp6-like"/>
</dbReference>
<evidence type="ECO:0000313" key="2">
    <source>
        <dbReference type="Proteomes" id="UP000189933"/>
    </source>
</evidence>
<accession>A0A1T4QEQ5</accession>
<dbReference type="RefSeq" id="WP_078665694.1">
    <property type="nucleotide sequence ID" value="NZ_FUXM01000018.1"/>
</dbReference>